<evidence type="ECO:0008006" key="4">
    <source>
        <dbReference type="Google" id="ProtNLM"/>
    </source>
</evidence>
<dbReference type="EMBL" id="CP009888">
    <property type="protein sequence ID" value="AIY63854.1"/>
    <property type="molecule type" value="Genomic_DNA"/>
</dbReference>
<evidence type="ECO:0000256" key="1">
    <source>
        <dbReference type="SAM" id="SignalP"/>
    </source>
</evidence>
<dbReference type="OrthoDB" id="5949900at2"/>
<sequence>MFKRKLAFLLLTFLSFCCNASQLSPLYQDACNKDVVYLGEESSHKNASAFSLRTEVIQFLVQQCGFNAVFFEAQTYDFIYINKELNSGKLNKLAIEGALGGYAHDTKEVKPLVEFIYDKAIKREIYFAGLDMQTGGRSNLYTQQYLPELAFLLEKPLSEQCFIILNRHLKWLYNEQYPFTSESNRLVANCVESIYQASKTEKDNINKYLAERFYTSLSVFGRQGFSKRSVGMFDSFQWHIAQTPKVNKVIIFGASIHGAKRYELINKEFSTLGGKLLQTYGDKYASYAFVGLDKQTTINTLPNDVKNGEKMVYLLQGDSLESTFDVNLISYNRSLKVDWAKQFDGLIFMPSELPFTKFNNQ</sequence>
<keyword evidence="1" id="KW-0732">Signal</keyword>
<gene>
    <name evidence="2" type="ORF">OM33_00760</name>
</gene>
<dbReference type="eggNOG" id="COG2312">
    <property type="taxonomic scope" value="Bacteria"/>
</dbReference>
<dbReference type="KEGG" id="pseo:OM33_00760"/>
<feature type="chain" id="PRO_5002039003" description="Haem-binding uptake Tiki superfamily ChaN domain-containing protein" evidence="1">
    <location>
        <begin position="21"/>
        <end position="361"/>
    </location>
</feature>
<proteinExistence type="predicted"/>
<dbReference type="SUPFAM" id="SSF159501">
    <property type="entry name" value="EreA/ChaN-like"/>
    <property type="match status" value="1"/>
</dbReference>
<dbReference type="Gene3D" id="3.40.1660.10">
    <property type="entry name" value="EreA-like (biosynthetic domain)"/>
    <property type="match status" value="1"/>
</dbReference>
<keyword evidence="3" id="KW-1185">Reference proteome</keyword>
<accession>A0A0A7EBB5</accession>
<dbReference type="Pfam" id="PF05139">
    <property type="entry name" value="Erythro_esteras"/>
    <property type="match status" value="1"/>
</dbReference>
<evidence type="ECO:0000313" key="3">
    <source>
        <dbReference type="Proteomes" id="UP000030341"/>
    </source>
</evidence>
<reference evidence="2 3" key="1">
    <citation type="submission" date="2014-11" db="EMBL/GenBank/DDBJ databases">
        <title>Complete Genome Sequence of Pseudoalteromonas sp. Strain OCN003 Isolated from Kaneohe Bay, Oahu, Hawaii.</title>
        <authorList>
            <person name="Beurmann S."/>
            <person name="Videau P."/>
            <person name="Ushijima B."/>
            <person name="Smith A.M."/>
            <person name="Aeby G.S."/>
            <person name="Callahan S.M."/>
            <person name="Belcaid M."/>
        </authorList>
    </citation>
    <scope>NUCLEOTIDE SEQUENCE [LARGE SCALE GENOMIC DNA]</scope>
    <source>
        <strain evidence="2 3">OCN003</strain>
    </source>
</reference>
<name>A0A0A7EBB5_9GAMM</name>
<organism evidence="2 3">
    <name type="scientific">Pseudoalteromonas piratica</name>
    <dbReference type="NCBI Taxonomy" id="1348114"/>
    <lineage>
        <taxon>Bacteria</taxon>
        <taxon>Pseudomonadati</taxon>
        <taxon>Pseudomonadota</taxon>
        <taxon>Gammaproteobacteria</taxon>
        <taxon>Alteromonadales</taxon>
        <taxon>Pseudoalteromonadaceae</taxon>
        <taxon>Pseudoalteromonas</taxon>
    </lineage>
</organism>
<dbReference type="GO" id="GO:0046677">
    <property type="term" value="P:response to antibiotic"/>
    <property type="evidence" value="ECO:0007669"/>
    <property type="project" value="InterPro"/>
</dbReference>
<dbReference type="InterPro" id="IPR007815">
    <property type="entry name" value="Emycin_Estase"/>
</dbReference>
<protein>
    <recommendedName>
        <fullName evidence="4">Haem-binding uptake Tiki superfamily ChaN domain-containing protein</fullName>
    </recommendedName>
</protein>
<dbReference type="RefSeq" id="WP_038637469.1">
    <property type="nucleotide sequence ID" value="NZ_CP009888.1"/>
</dbReference>
<dbReference type="Proteomes" id="UP000030341">
    <property type="component" value="Chromosome 1"/>
</dbReference>
<evidence type="ECO:0000313" key="2">
    <source>
        <dbReference type="EMBL" id="AIY63854.1"/>
    </source>
</evidence>
<dbReference type="HOGENOM" id="CLU_683008_0_0_6"/>
<feature type="signal peptide" evidence="1">
    <location>
        <begin position="1"/>
        <end position="20"/>
    </location>
</feature>
<dbReference type="AlphaFoldDB" id="A0A0A7EBB5"/>